<gene>
    <name evidence="1" type="ORF">AB675_5854</name>
</gene>
<accession>A0A0N0NL83</accession>
<dbReference type="GeneID" id="28737977"/>
<dbReference type="AlphaFoldDB" id="A0A0N0NL83"/>
<dbReference type="Gene3D" id="3.40.50.1820">
    <property type="entry name" value="alpha/beta hydrolase"/>
    <property type="match status" value="1"/>
</dbReference>
<sequence length="324" mass="37089">MDRDDVLSLDLRLPEVLPAAASFHPSPLDRQQREKLFSQCFEVDDATGLSADLSKWFLGAPITAIGRDNMKEWLRWAFLNADMDDPMMNEELDSYITRLEVKLSMSFQPGKSDVKSIRLTLDKVNAFHRSMTCAFSWSIPLTHLYLRFNGFRFYRGSVMHTASILPPRPQAIIAARTSKGTDISYWYHRHTARKELPILFVHGIGVGLYPYMQFLKELNQDRTLEEGQIGILAIEILPISSRITRPLLGRNELCQQLRSILQYHGFEKFTLVSHSYGSVISTYLLKMDDIARRASSVILVDPITILLHQPDVVYNFVTIPTLLL</sequence>
<dbReference type="EMBL" id="LFJN01000017">
    <property type="protein sequence ID" value="KPI38739.1"/>
    <property type="molecule type" value="Genomic_DNA"/>
</dbReference>
<reference evidence="1 2" key="1">
    <citation type="submission" date="2015-06" db="EMBL/GenBank/DDBJ databases">
        <title>Draft genome of the ant-associated black yeast Phialophora attae CBS 131958.</title>
        <authorList>
            <person name="Moreno L.F."/>
            <person name="Stielow B.J."/>
            <person name="de Hoog S."/>
            <person name="Vicente V.A."/>
            <person name="Weiss V.A."/>
            <person name="de Vries M."/>
            <person name="Cruz L.M."/>
            <person name="Souza E.M."/>
        </authorList>
    </citation>
    <scope>NUCLEOTIDE SEQUENCE [LARGE SCALE GENOMIC DNA]</scope>
    <source>
        <strain evidence="1 2">CBS 131958</strain>
    </source>
</reference>
<dbReference type="PANTHER" id="PTHR37471">
    <property type="entry name" value="UNNAMED PRODUCT"/>
    <property type="match status" value="1"/>
</dbReference>
<dbReference type="SUPFAM" id="SSF53474">
    <property type="entry name" value="alpha/beta-Hydrolases"/>
    <property type="match status" value="1"/>
</dbReference>
<dbReference type="VEuPathDB" id="FungiDB:AB675_5854"/>
<dbReference type="InterPro" id="IPR029058">
    <property type="entry name" value="AB_hydrolase_fold"/>
</dbReference>
<proteinExistence type="predicted"/>
<evidence type="ECO:0000313" key="1">
    <source>
        <dbReference type="EMBL" id="KPI38739.1"/>
    </source>
</evidence>
<dbReference type="PANTHER" id="PTHR37471:SF1">
    <property type="entry name" value="AB HYDROLASE-1 DOMAIN-CONTAINING PROTEIN"/>
    <property type="match status" value="1"/>
</dbReference>
<dbReference type="Proteomes" id="UP000038010">
    <property type="component" value="Unassembled WGS sequence"/>
</dbReference>
<protein>
    <recommendedName>
        <fullName evidence="3">AB hydrolase-1 domain-containing protein</fullName>
    </recommendedName>
</protein>
<name>A0A0N0NL83_9EURO</name>
<evidence type="ECO:0008006" key="3">
    <source>
        <dbReference type="Google" id="ProtNLM"/>
    </source>
</evidence>
<dbReference type="OrthoDB" id="6431331at2759"/>
<dbReference type="STRING" id="1664694.A0A0N0NL83"/>
<organism evidence="1 2">
    <name type="scientific">Cyphellophora attinorum</name>
    <dbReference type="NCBI Taxonomy" id="1664694"/>
    <lineage>
        <taxon>Eukaryota</taxon>
        <taxon>Fungi</taxon>
        <taxon>Dikarya</taxon>
        <taxon>Ascomycota</taxon>
        <taxon>Pezizomycotina</taxon>
        <taxon>Eurotiomycetes</taxon>
        <taxon>Chaetothyriomycetidae</taxon>
        <taxon>Chaetothyriales</taxon>
        <taxon>Cyphellophoraceae</taxon>
        <taxon>Cyphellophora</taxon>
    </lineage>
</organism>
<comment type="caution">
    <text evidence="1">The sequence shown here is derived from an EMBL/GenBank/DDBJ whole genome shotgun (WGS) entry which is preliminary data.</text>
</comment>
<dbReference type="RefSeq" id="XP_017998702.1">
    <property type="nucleotide sequence ID" value="XM_018146097.1"/>
</dbReference>
<evidence type="ECO:0000313" key="2">
    <source>
        <dbReference type="Proteomes" id="UP000038010"/>
    </source>
</evidence>
<keyword evidence="2" id="KW-1185">Reference proteome</keyword>